<keyword evidence="11" id="KW-1185">Reference proteome</keyword>
<comment type="domain">
    <text evidence="8">The N-terminal domain determines nucleotide recognition and specific binding, while the C-terminal domain determines the specific binding to the target protein.</text>
</comment>
<dbReference type="RefSeq" id="WP_064122577.1">
    <property type="nucleotide sequence ID" value="NZ_CP015243.1"/>
</dbReference>
<dbReference type="GO" id="GO:0005737">
    <property type="term" value="C:cytoplasm"/>
    <property type="evidence" value="ECO:0007669"/>
    <property type="project" value="UniProtKB-SubCell"/>
</dbReference>
<evidence type="ECO:0000259" key="9">
    <source>
        <dbReference type="Pfam" id="PF12804"/>
    </source>
</evidence>
<dbReference type="EMBL" id="CP015243">
    <property type="protein sequence ID" value="ANF57648.1"/>
    <property type="molecule type" value="Genomic_DNA"/>
</dbReference>
<feature type="binding site" evidence="8">
    <location>
        <position position="114"/>
    </location>
    <ligand>
        <name>Mg(2+)</name>
        <dbReference type="ChEBI" id="CHEBI:18420"/>
    </ligand>
</feature>
<comment type="caution">
    <text evidence="8">Lacks conserved residue(s) required for the propagation of feature annotation.</text>
</comment>
<keyword evidence="2 8" id="KW-0808">Transferase</keyword>
<gene>
    <name evidence="8" type="primary">mobA</name>
    <name evidence="10" type="ORF">A5892_09395</name>
</gene>
<name>A0A172YEG9_9GAMM</name>
<keyword evidence="4 8" id="KW-0547">Nucleotide-binding</keyword>
<comment type="subunit">
    <text evidence="8">Monomer.</text>
</comment>
<accession>A0A172YEG9</accession>
<feature type="domain" description="MobA-like NTP transferase" evidence="9">
    <location>
        <begin position="18"/>
        <end position="171"/>
    </location>
</feature>
<feature type="binding site" evidence="8">
    <location>
        <position position="34"/>
    </location>
    <ligand>
        <name>GTP</name>
        <dbReference type="ChEBI" id="CHEBI:37565"/>
    </ligand>
</feature>
<keyword evidence="6 8" id="KW-0342">GTP-binding</keyword>
<evidence type="ECO:0000256" key="2">
    <source>
        <dbReference type="ARBA" id="ARBA00022679"/>
    </source>
</evidence>
<dbReference type="CDD" id="cd02503">
    <property type="entry name" value="MobA"/>
    <property type="match status" value="1"/>
</dbReference>
<dbReference type="InterPro" id="IPR013482">
    <property type="entry name" value="Molybde_CF_guanTrfase"/>
</dbReference>
<organism evidence="10 11">
    <name type="scientific">Halotalea alkalilenta</name>
    <dbReference type="NCBI Taxonomy" id="376489"/>
    <lineage>
        <taxon>Bacteria</taxon>
        <taxon>Pseudomonadati</taxon>
        <taxon>Pseudomonadota</taxon>
        <taxon>Gammaproteobacteria</taxon>
        <taxon>Oceanospirillales</taxon>
        <taxon>Halomonadaceae</taxon>
        <taxon>Halotalea</taxon>
    </lineage>
</organism>
<evidence type="ECO:0000256" key="5">
    <source>
        <dbReference type="ARBA" id="ARBA00022842"/>
    </source>
</evidence>
<comment type="catalytic activity">
    <reaction evidence="8">
        <text>Mo-molybdopterin + GTP + H(+) = Mo-molybdopterin guanine dinucleotide + diphosphate</text>
        <dbReference type="Rhea" id="RHEA:34243"/>
        <dbReference type="ChEBI" id="CHEBI:15378"/>
        <dbReference type="ChEBI" id="CHEBI:33019"/>
        <dbReference type="ChEBI" id="CHEBI:37565"/>
        <dbReference type="ChEBI" id="CHEBI:71302"/>
        <dbReference type="ChEBI" id="CHEBI:71310"/>
        <dbReference type="EC" id="2.7.7.77"/>
    </reaction>
</comment>
<keyword evidence="3 8" id="KW-0479">Metal-binding</keyword>
<evidence type="ECO:0000313" key="10">
    <source>
        <dbReference type="EMBL" id="ANF57648.1"/>
    </source>
</evidence>
<reference evidence="10 11" key="1">
    <citation type="submission" date="2016-04" db="EMBL/GenBank/DDBJ databases">
        <title>Complete Genome Sequence of Halotalea alkalilenta IHB B 13600.</title>
        <authorList>
            <person name="Swarnkar M.K."/>
            <person name="Sharma A."/>
            <person name="Kaushal K."/>
            <person name="Soni R."/>
            <person name="Rana S."/>
            <person name="Singh A.K."/>
            <person name="Gulati A."/>
        </authorList>
    </citation>
    <scope>NUCLEOTIDE SEQUENCE [LARGE SCALE GENOMIC DNA]</scope>
    <source>
        <strain evidence="10 11">IHB B 13600</strain>
    </source>
</reference>
<dbReference type="EC" id="2.7.7.77" evidence="8"/>
<dbReference type="PANTHER" id="PTHR19136:SF81">
    <property type="entry name" value="MOLYBDENUM COFACTOR GUANYLYLTRANSFERASE"/>
    <property type="match status" value="1"/>
</dbReference>
<evidence type="ECO:0000256" key="4">
    <source>
        <dbReference type="ARBA" id="ARBA00022741"/>
    </source>
</evidence>
<comment type="subcellular location">
    <subcellularLocation>
        <location evidence="8">Cytoplasm</location>
    </subcellularLocation>
</comment>
<evidence type="ECO:0000256" key="3">
    <source>
        <dbReference type="ARBA" id="ARBA00022723"/>
    </source>
</evidence>
<dbReference type="GO" id="GO:0046872">
    <property type="term" value="F:metal ion binding"/>
    <property type="evidence" value="ECO:0007669"/>
    <property type="project" value="UniProtKB-KW"/>
</dbReference>
<comment type="similarity">
    <text evidence="8">Belongs to the MobA family.</text>
</comment>
<evidence type="ECO:0000256" key="1">
    <source>
        <dbReference type="ARBA" id="ARBA00022490"/>
    </source>
</evidence>
<evidence type="ECO:0000256" key="8">
    <source>
        <dbReference type="HAMAP-Rule" id="MF_00316"/>
    </source>
</evidence>
<proteinExistence type="inferred from homology"/>
<dbReference type="GO" id="GO:1902758">
    <property type="term" value="P:bis(molybdopterin guanine dinucleotide)molybdenum biosynthetic process"/>
    <property type="evidence" value="ECO:0007669"/>
    <property type="project" value="TreeGrafter"/>
</dbReference>
<dbReference type="InterPro" id="IPR025877">
    <property type="entry name" value="MobA-like_NTP_Trfase"/>
</dbReference>
<dbReference type="Gene3D" id="3.90.550.10">
    <property type="entry name" value="Spore Coat Polysaccharide Biosynthesis Protein SpsA, Chain A"/>
    <property type="match status" value="1"/>
</dbReference>
<dbReference type="STRING" id="376489.A5892_09395"/>
<dbReference type="Proteomes" id="UP000077875">
    <property type="component" value="Chromosome"/>
</dbReference>
<dbReference type="Pfam" id="PF12804">
    <property type="entry name" value="NTP_transf_3"/>
    <property type="match status" value="1"/>
</dbReference>
<dbReference type="SUPFAM" id="SSF53448">
    <property type="entry name" value="Nucleotide-diphospho-sugar transferases"/>
    <property type="match status" value="1"/>
</dbReference>
<keyword evidence="1 8" id="KW-0963">Cytoplasm</keyword>
<dbReference type="GO" id="GO:0005525">
    <property type="term" value="F:GTP binding"/>
    <property type="evidence" value="ECO:0007669"/>
    <property type="project" value="UniProtKB-UniRule"/>
</dbReference>
<dbReference type="PANTHER" id="PTHR19136">
    <property type="entry name" value="MOLYBDENUM COFACTOR GUANYLYLTRANSFERASE"/>
    <property type="match status" value="1"/>
</dbReference>
<dbReference type="NCBIfam" id="TIGR02665">
    <property type="entry name" value="molyb_mobA"/>
    <property type="match status" value="1"/>
</dbReference>
<keyword evidence="7 8" id="KW-0501">Molybdenum cofactor biosynthesis</keyword>
<dbReference type="InterPro" id="IPR029044">
    <property type="entry name" value="Nucleotide-diphossugar_trans"/>
</dbReference>
<dbReference type="GO" id="GO:0061603">
    <property type="term" value="F:molybdenum cofactor guanylyltransferase activity"/>
    <property type="evidence" value="ECO:0007669"/>
    <property type="project" value="UniProtKB-EC"/>
</dbReference>
<sequence length="209" mass="22251">MPATRSSVPAESASRVEAVVLAGGEGRRMGGVDKGLVEFAGRALVEHVIERLAPQVTSVSISANRSLSAYRAQAAGAVFEDRGECAGAGPLAGIDAALARMRPGTEWLLVAPCDAPLLPLDLCSRLLAVAQESTEVVYACDRKHCHPTVALLRHELAPRLRTALREGVRRPLDFYAGCETRIAQFPDPIAFANLNTPAQLAELESMLRG</sequence>
<evidence type="ECO:0000313" key="11">
    <source>
        <dbReference type="Proteomes" id="UP000077875"/>
    </source>
</evidence>
<comment type="function">
    <text evidence="8">Transfers a GMP moiety from GTP to Mo-molybdopterin (Mo-MPT) cofactor (Moco or molybdenum cofactor) to form Mo-molybdopterin guanine dinucleotide (Mo-MGD) cofactor.</text>
</comment>
<keyword evidence="5 8" id="KW-0460">Magnesium</keyword>
<feature type="binding site" evidence="8">
    <location>
        <position position="81"/>
    </location>
    <ligand>
        <name>GTP</name>
        <dbReference type="ChEBI" id="CHEBI:37565"/>
    </ligand>
</feature>
<dbReference type="AlphaFoldDB" id="A0A172YEG9"/>
<evidence type="ECO:0000256" key="7">
    <source>
        <dbReference type="ARBA" id="ARBA00023150"/>
    </source>
</evidence>
<dbReference type="KEGG" id="haa:A5892_09395"/>
<feature type="binding site" evidence="8">
    <location>
        <begin position="21"/>
        <end position="23"/>
    </location>
    <ligand>
        <name>GTP</name>
        <dbReference type="ChEBI" id="CHEBI:37565"/>
    </ligand>
</feature>
<evidence type="ECO:0000256" key="6">
    <source>
        <dbReference type="ARBA" id="ARBA00023134"/>
    </source>
</evidence>
<comment type="cofactor">
    <cofactor evidence="8">
        <name>Mg(2+)</name>
        <dbReference type="ChEBI" id="CHEBI:18420"/>
    </cofactor>
</comment>
<dbReference type="HAMAP" id="MF_00316">
    <property type="entry name" value="MobA"/>
    <property type="match status" value="1"/>
</dbReference>
<protein>
    <recommendedName>
        <fullName evidence="8">Molybdenum cofactor guanylyltransferase</fullName>
        <shortName evidence="8">MoCo guanylyltransferase</shortName>
        <ecNumber evidence="8">2.7.7.77</ecNumber>
    </recommendedName>
    <alternativeName>
        <fullName evidence="8">GTP:molybdopterin guanylyltransferase</fullName>
    </alternativeName>
    <alternativeName>
        <fullName evidence="8">Mo-MPT guanylyltransferase</fullName>
    </alternativeName>
    <alternativeName>
        <fullName evidence="8">Molybdopterin guanylyltransferase</fullName>
    </alternativeName>
    <alternativeName>
        <fullName evidence="8">Molybdopterin-guanine dinucleotide synthase</fullName>
        <shortName evidence="8">MGD synthase</shortName>
    </alternativeName>
</protein>
<feature type="binding site" evidence="8">
    <location>
        <position position="114"/>
    </location>
    <ligand>
        <name>GTP</name>
        <dbReference type="ChEBI" id="CHEBI:37565"/>
    </ligand>
</feature>